<evidence type="ECO:0000313" key="3">
    <source>
        <dbReference type="Proteomes" id="UP000244162"/>
    </source>
</evidence>
<keyword evidence="1" id="KW-1133">Transmembrane helix</keyword>
<protein>
    <submittedName>
        <fullName evidence="2">Uncharacterized protein</fullName>
    </submittedName>
</protein>
<feature type="transmembrane region" description="Helical" evidence="1">
    <location>
        <begin position="16"/>
        <end position="37"/>
    </location>
</feature>
<dbReference type="EMBL" id="NWBU01000003">
    <property type="protein sequence ID" value="PTQ13718.1"/>
    <property type="molecule type" value="Genomic_DNA"/>
</dbReference>
<reference evidence="2 3" key="1">
    <citation type="submission" date="2017-09" db="EMBL/GenBank/DDBJ databases">
        <title>Sphingomonas panjinensis sp.nov., isolated from oil-contaminated soil.</title>
        <authorList>
            <person name="Wang L."/>
            <person name="Chen L."/>
        </authorList>
    </citation>
    <scope>NUCLEOTIDE SEQUENCE [LARGE SCALE GENOMIC DNA]</scope>
    <source>
        <strain evidence="2 3">FW-11</strain>
    </source>
</reference>
<keyword evidence="1" id="KW-0472">Membrane</keyword>
<keyword evidence="3" id="KW-1185">Reference proteome</keyword>
<dbReference type="RefSeq" id="WP_107965848.1">
    <property type="nucleotide sequence ID" value="NZ_NWBU01000003.1"/>
</dbReference>
<gene>
    <name evidence="2" type="ORF">CLG96_00080</name>
</gene>
<organism evidence="2 3">
    <name type="scientific">Sphingomonas oleivorans</name>
    <dbReference type="NCBI Taxonomy" id="1735121"/>
    <lineage>
        <taxon>Bacteria</taxon>
        <taxon>Pseudomonadati</taxon>
        <taxon>Pseudomonadota</taxon>
        <taxon>Alphaproteobacteria</taxon>
        <taxon>Sphingomonadales</taxon>
        <taxon>Sphingomonadaceae</taxon>
        <taxon>Sphingomonas</taxon>
    </lineage>
</organism>
<sequence length="132" mass="14298">MIAAALAFFRTSPRPALVGLALAAVLICGILWIRHIIAMEAERDRLAMQVREQASIIAILRKDAAAREQAAIERQADTARIEAIKDEVIDEIHKAPDASPSAARLRLNCQRLRRAGRHEADLPAGCRSGGGA</sequence>
<keyword evidence="1" id="KW-0812">Transmembrane</keyword>
<accession>A0A2T5G3E2</accession>
<name>A0A2T5G3E2_9SPHN</name>
<comment type="caution">
    <text evidence="2">The sequence shown here is derived from an EMBL/GenBank/DDBJ whole genome shotgun (WGS) entry which is preliminary data.</text>
</comment>
<dbReference type="AlphaFoldDB" id="A0A2T5G3E2"/>
<proteinExistence type="predicted"/>
<dbReference type="Proteomes" id="UP000244162">
    <property type="component" value="Unassembled WGS sequence"/>
</dbReference>
<evidence type="ECO:0000256" key="1">
    <source>
        <dbReference type="SAM" id="Phobius"/>
    </source>
</evidence>
<evidence type="ECO:0000313" key="2">
    <source>
        <dbReference type="EMBL" id="PTQ13718.1"/>
    </source>
</evidence>